<dbReference type="PANTHER" id="PTHR36529">
    <property type="entry name" value="SLL1095 PROTEIN"/>
    <property type="match status" value="1"/>
</dbReference>
<dbReference type="EMBL" id="FM178379">
    <property type="protein sequence ID" value="CAQ79315.1"/>
    <property type="molecule type" value="Genomic_DNA"/>
</dbReference>
<name>B6EMD2_ALISL</name>
<dbReference type="Pfam" id="PF09837">
    <property type="entry name" value="DUF2064"/>
    <property type="match status" value="1"/>
</dbReference>
<dbReference type="Gene3D" id="3.90.550.10">
    <property type="entry name" value="Spore Coat Polysaccharide Biosynthesis Protein SpsA, Chain A"/>
    <property type="match status" value="1"/>
</dbReference>
<dbReference type="Proteomes" id="UP000001730">
    <property type="component" value="Chromosome 1"/>
</dbReference>
<sequence length="204" mass="22721">MNETKIIIMAKTPVAGMAKTRLIPSIGMENSGRLAKMLFRHTINEAISSDIGPIELCVTPSLNSSCWKLFSIPPTVTWSLQREGNLGERLTSVSRKATHDYSTYVIIGTDCPALTRDILQSAAHSLHNSDSCLVPVSDGGYSLLGLTKHHDSLFNNIPWSTNQVYALTEQRIKSLNWSVTKLKELHDIDIIDDLKWLPKSWGFN</sequence>
<organism evidence="1 2">
    <name type="scientific">Aliivibrio salmonicida (strain LFI1238)</name>
    <name type="common">Vibrio salmonicida (strain LFI1238)</name>
    <dbReference type="NCBI Taxonomy" id="316275"/>
    <lineage>
        <taxon>Bacteria</taxon>
        <taxon>Pseudomonadati</taxon>
        <taxon>Pseudomonadota</taxon>
        <taxon>Gammaproteobacteria</taxon>
        <taxon>Vibrionales</taxon>
        <taxon>Vibrionaceae</taxon>
        <taxon>Aliivibrio</taxon>
    </lineage>
</organism>
<evidence type="ECO:0000313" key="2">
    <source>
        <dbReference type="Proteomes" id="UP000001730"/>
    </source>
</evidence>
<protein>
    <recommendedName>
        <fullName evidence="3">Glycosyltransferase</fullName>
    </recommendedName>
</protein>
<dbReference type="HOGENOM" id="CLU_075662_2_0_6"/>
<gene>
    <name evidence="1" type="ordered locus">VSAL_I1630</name>
</gene>
<reference evidence="1 2" key="1">
    <citation type="journal article" date="2008" name="BMC Genomics">
        <title>The genome sequence of the fish pathogen Aliivibrio salmonicida strain LFI1238 shows extensive evidence of gene decay.</title>
        <authorList>
            <person name="Hjerde E."/>
            <person name="Lorentzen M.S."/>
            <person name="Holden M.T."/>
            <person name="Seeger K."/>
            <person name="Paulsen S."/>
            <person name="Bason N."/>
            <person name="Churcher C."/>
            <person name="Harris D."/>
            <person name="Norbertczak H."/>
            <person name="Quail M.A."/>
            <person name="Sanders S."/>
            <person name="Thurston S."/>
            <person name="Parkhill J."/>
            <person name="Willassen N.P."/>
            <person name="Thomson N.R."/>
        </authorList>
    </citation>
    <scope>NUCLEOTIDE SEQUENCE [LARGE SCALE GENOMIC DNA]</scope>
    <source>
        <strain evidence="1 2">LFI1238</strain>
    </source>
</reference>
<evidence type="ECO:0008006" key="3">
    <source>
        <dbReference type="Google" id="ProtNLM"/>
    </source>
</evidence>
<evidence type="ECO:0000313" key="1">
    <source>
        <dbReference type="EMBL" id="CAQ79315.1"/>
    </source>
</evidence>
<dbReference type="PANTHER" id="PTHR36529:SF1">
    <property type="entry name" value="GLYCOSYLTRANSFERASE"/>
    <property type="match status" value="1"/>
</dbReference>
<dbReference type="AlphaFoldDB" id="B6EMD2"/>
<keyword evidence="2" id="KW-1185">Reference proteome</keyword>
<dbReference type="RefSeq" id="WP_012550268.1">
    <property type="nucleotide sequence ID" value="NC_011312.1"/>
</dbReference>
<dbReference type="InterPro" id="IPR029044">
    <property type="entry name" value="Nucleotide-diphossugar_trans"/>
</dbReference>
<accession>B6EMD2</accession>
<proteinExistence type="predicted"/>
<dbReference type="eggNOG" id="COG3222">
    <property type="taxonomic scope" value="Bacteria"/>
</dbReference>
<dbReference type="NCBIfam" id="TIGR04282">
    <property type="entry name" value="glyco_like_cofC"/>
    <property type="match status" value="1"/>
</dbReference>
<dbReference type="KEGG" id="vsa:VSAL_I1630"/>
<dbReference type="SUPFAM" id="SSF53448">
    <property type="entry name" value="Nucleotide-diphospho-sugar transferases"/>
    <property type="match status" value="1"/>
</dbReference>
<dbReference type="InterPro" id="IPR018641">
    <property type="entry name" value="Trfase_1_rSAM/seldom-assoc"/>
</dbReference>